<organism evidence="1 2">
    <name type="scientific">Carya illinoinensis</name>
    <name type="common">Pecan</name>
    <dbReference type="NCBI Taxonomy" id="32201"/>
    <lineage>
        <taxon>Eukaryota</taxon>
        <taxon>Viridiplantae</taxon>
        <taxon>Streptophyta</taxon>
        <taxon>Embryophyta</taxon>
        <taxon>Tracheophyta</taxon>
        <taxon>Spermatophyta</taxon>
        <taxon>Magnoliopsida</taxon>
        <taxon>eudicotyledons</taxon>
        <taxon>Gunneridae</taxon>
        <taxon>Pentapetalae</taxon>
        <taxon>rosids</taxon>
        <taxon>fabids</taxon>
        <taxon>Fagales</taxon>
        <taxon>Juglandaceae</taxon>
        <taxon>Carya</taxon>
    </lineage>
</organism>
<name>A0A8T1NRL3_CARIL</name>
<evidence type="ECO:0000313" key="1">
    <source>
        <dbReference type="EMBL" id="KAG6631824.1"/>
    </source>
</evidence>
<reference evidence="1" key="1">
    <citation type="submission" date="2020-12" db="EMBL/GenBank/DDBJ databases">
        <title>WGS assembly of Carya illinoinensis cv. Pawnee.</title>
        <authorList>
            <person name="Platts A."/>
            <person name="Shu S."/>
            <person name="Wright S."/>
            <person name="Barry K."/>
            <person name="Edger P."/>
            <person name="Pires J.C."/>
            <person name="Schmutz J."/>
        </authorList>
    </citation>
    <scope>NUCLEOTIDE SEQUENCE</scope>
    <source>
        <tissue evidence="1">Leaf</tissue>
    </source>
</reference>
<dbReference type="AlphaFoldDB" id="A0A8T1NRL3"/>
<dbReference type="EMBL" id="CM031821">
    <property type="protein sequence ID" value="KAG6631824.1"/>
    <property type="molecule type" value="Genomic_DNA"/>
</dbReference>
<sequence>MPVSSSTPFTSLSLSLPTVSVTVLTPEQTVLSLDHCKPFYFFFPSLCTKPQTAVTPTHRRRSLHYDTTVESCPTAAGNPTSRHRNCRPSYTLGKCQLEVWVVSIFIFDIYRLSDLMDI</sequence>
<gene>
    <name evidence="1" type="ORF">CIPAW_13G116700</name>
</gene>
<keyword evidence="2" id="KW-1185">Reference proteome</keyword>
<protein>
    <submittedName>
        <fullName evidence="1">Uncharacterized protein</fullName>
    </submittedName>
</protein>
<accession>A0A8T1NRL3</accession>
<dbReference type="Proteomes" id="UP000811609">
    <property type="component" value="Chromosome 13"/>
</dbReference>
<proteinExistence type="predicted"/>
<comment type="caution">
    <text evidence="1">The sequence shown here is derived from an EMBL/GenBank/DDBJ whole genome shotgun (WGS) entry which is preliminary data.</text>
</comment>
<evidence type="ECO:0000313" key="2">
    <source>
        <dbReference type="Proteomes" id="UP000811609"/>
    </source>
</evidence>